<dbReference type="InterPro" id="IPR036259">
    <property type="entry name" value="MFS_trans_sf"/>
</dbReference>
<evidence type="ECO:0000313" key="9">
    <source>
        <dbReference type="EMBL" id="GAQ19015.1"/>
    </source>
</evidence>
<dbReference type="InterPro" id="IPR011701">
    <property type="entry name" value="MFS"/>
</dbReference>
<feature type="transmembrane region" description="Helical" evidence="7">
    <location>
        <begin position="133"/>
        <end position="154"/>
    </location>
</feature>
<accession>A0A0U9H8L9</accession>
<protein>
    <submittedName>
        <fullName evidence="9">Multidrug resistance protein</fullName>
    </submittedName>
</protein>
<keyword evidence="4 7" id="KW-0812">Transmembrane</keyword>
<feature type="transmembrane region" description="Helical" evidence="7">
    <location>
        <begin position="9"/>
        <end position="30"/>
    </location>
</feature>
<dbReference type="RefSeq" id="WP_058950786.1">
    <property type="nucleotide sequence ID" value="NZ_BBXV01000036.1"/>
</dbReference>
<keyword evidence="2" id="KW-0813">Transport</keyword>
<proteinExistence type="predicted"/>
<evidence type="ECO:0000256" key="5">
    <source>
        <dbReference type="ARBA" id="ARBA00022989"/>
    </source>
</evidence>
<dbReference type="PANTHER" id="PTHR23517">
    <property type="entry name" value="RESISTANCE PROTEIN MDTM, PUTATIVE-RELATED-RELATED"/>
    <property type="match status" value="1"/>
</dbReference>
<dbReference type="SUPFAM" id="SSF103473">
    <property type="entry name" value="MFS general substrate transporter"/>
    <property type="match status" value="1"/>
</dbReference>
<dbReference type="PROSITE" id="PS50850">
    <property type="entry name" value="MFS"/>
    <property type="match status" value="1"/>
</dbReference>
<evidence type="ECO:0000256" key="4">
    <source>
        <dbReference type="ARBA" id="ARBA00022692"/>
    </source>
</evidence>
<dbReference type="EMBL" id="BBXV01000036">
    <property type="protein sequence ID" value="GAQ19015.1"/>
    <property type="molecule type" value="Genomic_DNA"/>
</dbReference>
<dbReference type="OrthoDB" id="5338069at2"/>
<feature type="transmembrane region" description="Helical" evidence="7">
    <location>
        <begin position="343"/>
        <end position="366"/>
    </location>
</feature>
<feature type="transmembrane region" description="Helical" evidence="7">
    <location>
        <begin position="309"/>
        <end position="331"/>
    </location>
</feature>
<dbReference type="InterPro" id="IPR050171">
    <property type="entry name" value="MFS_Transporters"/>
</dbReference>
<evidence type="ECO:0000256" key="2">
    <source>
        <dbReference type="ARBA" id="ARBA00022448"/>
    </source>
</evidence>
<feature type="transmembrane region" description="Helical" evidence="7">
    <location>
        <begin position="372"/>
        <end position="393"/>
    </location>
</feature>
<feature type="transmembrane region" description="Helical" evidence="7">
    <location>
        <begin position="98"/>
        <end position="121"/>
    </location>
</feature>
<evidence type="ECO:0000313" key="10">
    <source>
        <dbReference type="Proteomes" id="UP000052946"/>
    </source>
</evidence>
<keyword evidence="6 7" id="KW-0472">Membrane</keyword>
<evidence type="ECO:0000256" key="7">
    <source>
        <dbReference type="SAM" id="Phobius"/>
    </source>
</evidence>
<keyword evidence="3" id="KW-1003">Cell membrane</keyword>
<comment type="subcellular location">
    <subcellularLocation>
        <location evidence="1">Cell membrane</location>
        <topology evidence="1">Multi-pass membrane protein</topology>
    </subcellularLocation>
</comment>
<dbReference type="Pfam" id="PF07690">
    <property type="entry name" value="MFS_1"/>
    <property type="match status" value="1"/>
</dbReference>
<dbReference type="PANTHER" id="PTHR23517:SF3">
    <property type="entry name" value="INTEGRAL MEMBRANE TRANSPORT PROTEIN"/>
    <property type="match status" value="1"/>
</dbReference>
<feature type="transmembrane region" description="Helical" evidence="7">
    <location>
        <begin position="75"/>
        <end position="92"/>
    </location>
</feature>
<feature type="domain" description="Major facilitator superfamily (MFS) profile" evidence="8">
    <location>
        <begin position="7"/>
        <end position="396"/>
    </location>
</feature>
<reference evidence="10" key="1">
    <citation type="submission" date="2015-07" db="EMBL/GenBank/DDBJ databases">
        <title>Draft Genome Sequence of Oceanobacillus picturae Heshi-B3 that Was Isolated from Fermented Rice Bran with Aging Salted Mackerel, Which Was Named Heshiko as Traditional Fermented Seafood in Japan.</title>
        <authorList>
            <person name="Akuzawa S."/>
            <person name="Nakagawa J."/>
            <person name="Kanekatsu T."/>
            <person name="Kanesaki Y."/>
            <person name="Suzuki T."/>
        </authorList>
    </citation>
    <scope>NUCLEOTIDE SEQUENCE [LARGE SCALE GENOMIC DNA]</scope>
    <source>
        <strain evidence="10">Heshi-B3</strain>
    </source>
</reference>
<dbReference type="InterPro" id="IPR020846">
    <property type="entry name" value="MFS_dom"/>
</dbReference>
<feature type="transmembrane region" description="Helical" evidence="7">
    <location>
        <begin position="285"/>
        <end position="303"/>
    </location>
</feature>
<feature type="transmembrane region" description="Helical" evidence="7">
    <location>
        <begin position="160"/>
        <end position="182"/>
    </location>
</feature>
<keyword evidence="5 7" id="KW-1133">Transmembrane helix</keyword>
<feature type="transmembrane region" description="Helical" evidence="7">
    <location>
        <begin position="203"/>
        <end position="226"/>
    </location>
</feature>
<dbReference type="AlphaFoldDB" id="A0A0U9H8L9"/>
<reference evidence="9 10" key="2">
    <citation type="journal article" date="2016" name="Genome Announc.">
        <title>Draft Genome Sequence of Oceanobacillus picturae Heshi-B3, Isolated from Fermented Rice Bran in a Traditional Japanese Seafood Dish.</title>
        <authorList>
            <person name="Akuzawa S."/>
            <person name="Nagaoka J."/>
            <person name="Kanekatsu M."/>
            <person name="Kanesaki Y."/>
            <person name="Suzuki T."/>
        </authorList>
    </citation>
    <scope>NUCLEOTIDE SEQUENCE [LARGE SCALE GENOMIC DNA]</scope>
    <source>
        <strain evidence="9 10">Heshi-B3</strain>
    </source>
</reference>
<name>A0A0U9H8L9_9BACI</name>
<evidence type="ECO:0000256" key="6">
    <source>
        <dbReference type="ARBA" id="ARBA00023136"/>
    </source>
</evidence>
<dbReference type="Gene3D" id="1.20.1250.20">
    <property type="entry name" value="MFS general substrate transporter like domains"/>
    <property type="match status" value="1"/>
</dbReference>
<dbReference type="GO" id="GO:0022857">
    <property type="term" value="F:transmembrane transporter activity"/>
    <property type="evidence" value="ECO:0007669"/>
    <property type="project" value="InterPro"/>
</dbReference>
<evidence type="ECO:0000256" key="3">
    <source>
        <dbReference type="ARBA" id="ARBA00022475"/>
    </source>
</evidence>
<organism evidence="9 10">
    <name type="scientific">Oceanobacillus picturae</name>
    <dbReference type="NCBI Taxonomy" id="171693"/>
    <lineage>
        <taxon>Bacteria</taxon>
        <taxon>Bacillati</taxon>
        <taxon>Bacillota</taxon>
        <taxon>Bacilli</taxon>
        <taxon>Bacillales</taxon>
        <taxon>Bacillaceae</taxon>
        <taxon>Oceanobacillus</taxon>
    </lineage>
</organism>
<gene>
    <name evidence="9" type="ORF">OPHB3_2974</name>
</gene>
<evidence type="ECO:0000256" key="1">
    <source>
        <dbReference type="ARBA" id="ARBA00004651"/>
    </source>
</evidence>
<evidence type="ECO:0000259" key="8">
    <source>
        <dbReference type="PROSITE" id="PS50850"/>
    </source>
</evidence>
<dbReference type="GO" id="GO:0005886">
    <property type="term" value="C:plasma membrane"/>
    <property type="evidence" value="ECO:0007669"/>
    <property type="project" value="UniProtKB-SubCell"/>
</dbReference>
<dbReference type="Proteomes" id="UP000052946">
    <property type="component" value="Unassembled WGS sequence"/>
</dbReference>
<feature type="transmembrane region" description="Helical" evidence="7">
    <location>
        <begin position="246"/>
        <end position="264"/>
    </location>
</feature>
<sequence length="402" mass="44351">MNEDKKKVIAIALITAVALLGDAMLFIVLPVYWQDFGLTSIWQIGLLLSINRFIRLPVNPLVGMFYTRFQLRTGVWIALIIAVITTAGYGLFKEFWLLLLMRILWGVAWSLLRLGGFLTVIEVTTDKNRGNYVGLYNGLWGIGGLVGMLAGGLLVDQTSILFVTILFSITGLLALPAVFYFVPISKKEEKDAGDRSKGRKKWLNSYVGLILLTGTVMGFIVFGLFSSTLSTLIEETYDNNWEIADITIGAATLAGIIQAIRWGWDPFLAPKIGKVMDSIKTAPKLLLVPLFLGGVMFYVFVNVHVMAGLLISLLFFQFLSTIFVTTTDTLAASAASQTDQVKVMTAHTIVVDVGAAIGPLFAFTVIDLYGITLIYYVSGLLLITLGVTWMVYIRWSQRVTLD</sequence>
<comment type="caution">
    <text evidence="9">The sequence shown here is derived from an EMBL/GenBank/DDBJ whole genome shotgun (WGS) entry which is preliminary data.</text>
</comment>